<evidence type="ECO:0000256" key="2">
    <source>
        <dbReference type="SAM" id="MobiDB-lite"/>
    </source>
</evidence>
<dbReference type="AlphaFoldDB" id="A0A9P4QUA8"/>
<keyword evidence="3" id="KW-0812">Transmembrane</keyword>
<accession>A0A9P4QUA8</accession>
<reference evidence="4" key="1">
    <citation type="journal article" date="2020" name="Stud. Mycol.">
        <title>101 Dothideomycetes genomes: a test case for predicting lifestyles and emergence of pathogens.</title>
        <authorList>
            <person name="Haridas S."/>
            <person name="Albert R."/>
            <person name="Binder M."/>
            <person name="Bloem J."/>
            <person name="Labutti K."/>
            <person name="Salamov A."/>
            <person name="Andreopoulos B."/>
            <person name="Baker S."/>
            <person name="Barry K."/>
            <person name="Bills G."/>
            <person name="Bluhm B."/>
            <person name="Cannon C."/>
            <person name="Castanera R."/>
            <person name="Culley D."/>
            <person name="Daum C."/>
            <person name="Ezra D."/>
            <person name="Gonzalez J."/>
            <person name="Henrissat B."/>
            <person name="Kuo A."/>
            <person name="Liang C."/>
            <person name="Lipzen A."/>
            <person name="Lutzoni F."/>
            <person name="Magnuson J."/>
            <person name="Mondo S."/>
            <person name="Nolan M."/>
            <person name="Ohm R."/>
            <person name="Pangilinan J."/>
            <person name="Park H.-J."/>
            <person name="Ramirez L."/>
            <person name="Alfaro M."/>
            <person name="Sun H."/>
            <person name="Tritt A."/>
            <person name="Yoshinaga Y."/>
            <person name="Zwiers L.-H."/>
            <person name="Turgeon B."/>
            <person name="Goodwin S."/>
            <person name="Spatafora J."/>
            <person name="Crous P."/>
            <person name="Grigoriev I."/>
        </authorList>
    </citation>
    <scope>NUCLEOTIDE SEQUENCE</scope>
    <source>
        <strain evidence="4">CBS 125425</strain>
    </source>
</reference>
<feature type="transmembrane region" description="Helical" evidence="3">
    <location>
        <begin position="180"/>
        <end position="204"/>
    </location>
</feature>
<comment type="caution">
    <text evidence="4">The sequence shown here is derived from an EMBL/GenBank/DDBJ whole genome shotgun (WGS) entry which is preliminary data.</text>
</comment>
<keyword evidence="3" id="KW-1133">Transmembrane helix</keyword>
<feature type="region of interest" description="Disordered" evidence="2">
    <location>
        <begin position="1"/>
        <end position="74"/>
    </location>
</feature>
<feature type="compositionally biased region" description="Pro residues" evidence="2">
    <location>
        <begin position="41"/>
        <end position="51"/>
    </location>
</feature>
<keyword evidence="3" id="KW-0472">Membrane</keyword>
<dbReference type="EMBL" id="ML996171">
    <property type="protein sequence ID" value="KAF2732819.1"/>
    <property type="molecule type" value="Genomic_DNA"/>
</dbReference>
<gene>
    <name evidence="4" type="ORF">EJ04DRAFT_565686</name>
</gene>
<keyword evidence="5" id="KW-1185">Reference proteome</keyword>
<keyword evidence="1" id="KW-0175">Coiled coil</keyword>
<evidence type="ECO:0000256" key="3">
    <source>
        <dbReference type="SAM" id="Phobius"/>
    </source>
</evidence>
<sequence>MAQPTWAQEHRLASPPASPAPSVQDPDSDSDSWSMYTPSRTPSPSPSPSPVPSLESLPFSSTDAPTNPPPPTQFEQLLDLHHTIAWLIRECDTEGETAEYPIERLTRERDAARRYADELFDENEQLQEEVERLERENRGLEGEIREEREMREWEREEAEREREEEAERVKVREREERRMGWLWLGGLWLVGCGWWVVVMVLQAWG</sequence>
<feature type="compositionally biased region" description="Low complexity" evidence="2">
    <location>
        <begin position="20"/>
        <end position="40"/>
    </location>
</feature>
<protein>
    <submittedName>
        <fullName evidence="4">Uncharacterized protein</fullName>
    </submittedName>
</protein>
<evidence type="ECO:0000313" key="4">
    <source>
        <dbReference type="EMBL" id="KAF2732819.1"/>
    </source>
</evidence>
<dbReference type="Proteomes" id="UP000799444">
    <property type="component" value="Unassembled WGS sequence"/>
</dbReference>
<evidence type="ECO:0000256" key="1">
    <source>
        <dbReference type="SAM" id="Coils"/>
    </source>
</evidence>
<feature type="coiled-coil region" evidence="1">
    <location>
        <begin position="102"/>
        <end position="175"/>
    </location>
</feature>
<organism evidence="4 5">
    <name type="scientific">Polyplosphaeria fusca</name>
    <dbReference type="NCBI Taxonomy" id="682080"/>
    <lineage>
        <taxon>Eukaryota</taxon>
        <taxon>Fungi</taxon>
        <taxon>Dikarya</taxon>
        <taxon>Ascomycota</taxon>
        <taxon>Pezizomycotina</taxon>
        <taxon>Dothideomycetes</taxon>
        <taxon>Pleosporomycetidae</taxon>
        <taxon>Pleosporales</taxon>
        <taxon>Tetraplosphaeriaceae</taxon>
        <taxon>Polyplosphaeria</taxon>
    </lineage>
</organism>
<proteinExistence type="predicted"/>
<evidence type="ECO:0000313" key="5">
    <source>
        <dbReference type="Proteomes" id="UP000799444"/>
    </source>
</evidence>
<name>A0A9P4QUA8_9PLEO</name>
<feature type="compositionally biased region" description="Low complexity" evidence="2">
    <location>
        <begin position="52"/>
        <end position="61"/>
    </location>
</feature>